<keyword evidence="2" id="KW-1185">Reference proteome</keyword>
<dbReference type="EMBL" id="CM043016">
    <property type="protein sequence ID" value="KAI4468918.1"/>
    <property type="molecule type" value="Genomic_DNA"/>
</dbReference>
<dbReference type="Proteomes" id="UP001056778">
    <property type="component" value="Chromosome 2"/>
</dbReference>
<evidence type="ECO:0000313" key="1">
    <source>
        <dbReference type="EMBL" id="KAI4468918.1"/>
    </source>
</evidence>
<comment type="caution">
    <text evidence="1">The sequence shown here is derived from an EMBL/GenBank/DDBJ whole genome shotgun (WGS) entry which is preliminary data.</text>
</comment>
<name>A0ACB9TQ79_HOLOL</name>
<protein>
    <submittedName>
        <fullName evidence="1">Tsc22 domain family protein 1</fullName>
    </submittedName>
</protein>
<gene>
    <name evidence="1" type="ORF">MML48_2g00004824</name>
</gene>
<evidence type="ECO:0000313" key="2">
    <source>
        <dbReference type="Proteomes" id="UP001056778"/>
    </source>
</evidence>
<sequence length="1235" mass="135489">MIPSNVDSRRPDKVQRYKPSQANGNTPGDDLTPDYMNILGPESTTANAEAPVEMTEEQRPEQPETWPTVTAISVSETPISPQYGIANLPTTTTTTANDIPCDTTTPATDTITETTAKTTDGDNKDLHSTPSRNDRFKVVKIASLEPFRRGRWKCMDYVDQTAPTTTTAIKSTQSTGTMPLYMHTQSLPQQQIQQMLVQGNYGNQPYYNVPSQMLPPNQFFYSTQPISNIPTQNLQQQIGVTPGNVQPTVFISTTQPYIQQSVPNSVGGFTVQAYPNVQYVPSNLSQNQGSAFIPTSQNVNAGQISSNFQQSQSYAGQPTVSQPNIVQPIVNGHAFPQQNDQVSTTLPTQIAKIAILNSQPTNIQNQVPQNMAIPTNPPQQIQAVPVQTIVPNQQYNQQMQNTNYQTIQAQMNQGNHQIQQNMNHQVTTNVTTVNPIPTSNPSVSQIPPVQTTVNQNPTSASQVASVNPLQQQQINPIHTTNIQTMHQIVPQIIPIVPAGTMQPQFVASVGNLVATETKDNQIDGNRDVAGAISEVPAENATSEDTSKPANPVPQVNAIDNKIEQAMDLVKSHLMYTVREEVEILKEKITELMAKIQQLESENSFLKTQIPNLNPNGTPDPPQEILVPFIVAVRYILYYKKSLFANVCLPHNTRPESTTANAEAPVEMTEEQRPEQPETWPTVTAISVSETPISPQYGIANLPTTTTTTANDIPCDTTTPATDTITETTAKTTDGDNKDLHSTPSRNDRFKVVKIASLEPFRRGRWKCMDYVDQTAPTTTTAIKSTQSTGTMPLYMHTQSLPQQQIQQMLVQGNYGNQPYYNVPSQMLPPNQFFYSTQPISNIPTQNLQQQIGVTPGNVQPTVFISTTQPYIQQSVPNSVGGFTVQAYPNVQYVPSNLSQNQGSAFIPTSQNVNAGQISSNFQQSQSYAGQPTVSQPNIVQPIVNGHAFPQQNDQVSTTLPTQIAKIAILNSQPTNIQNQVPQNMAIPTNPPQQIQAVPVQTIVPNQQYNQQMQNTNYQTIQAQMNQGNHQIQQNMNHQVTTNVTTVNPIPTSNPSVSQIPPVQTTVNQNPTSASQVASVNPLQQQQINPIHTTNIQTMHQIVPQIIPIVPAGTMQPQFVASVGNLVATETKDNQIDGNRDVAGAISDVPAENATSEDTSKPANPVPQVNAIDNKIEQAMDLVKSHLMYTVREEVEILKEKITELMAKIQQLESENSFLKTQIPNLNPNGTPDPPQ</sequence>
<proteinExistence type="predicted"/>
<reference evidence="1" key="1">
    <citation type="submission" date="2022-04" db="EMBL/GenBank/DDBJ databases">
        <title>Chromosome-scale genome assembly of Holotrichia oblita Faldermann.</title>
        <authorList>
            <person name="Rongchong L."/>
        </authorList>
    </citation>
    <scope>NUCLEOTIDE SEQUENCE</scope>
    <source>
        <strain evidence="1">81SQS9</strain>
    </source>
</reference>
<accession>A0ACB9TQ79</accession>
<organism evidence="1 2">
    <name type="scientific">Holotrichia oblita</name>
    <name type="common">Chafer beetle</name>
    <dbReference type="NCBI Taxonomy" id="644536"/>
    <lineage>
        <taxon>Eukaryota</taxon>
        <taxon>Metazoa</taxon>
        <taxon>Ecdysozoa</taxon>
        <taxon>Arthropoda</taxon>
        <taxon>Hexapoda</taxon>
        <taxon>Insecta</taxon>
        <taxon>Pterygota</taxon>
        <taxon>Neoptera</taxon>
        <taxon>Endopterygota</taxon>
        <taxon>Coleoptera</taxon>
        <taxon>Polyphaga</taxon>
        <taxon>Scarabaeiformia</taxon>
        <taxon>Scarabaeidae</taxon>
        <taxon>Melolonthinae</taxon>
        <taxon>Holotrichia</taxon>
    </lineage>
</organism>